<gene>
    <name evidence="1" type="ORF">Amon02_001029800</name>
</gene>
<comment type="caution">
    <text evidence="1">The sequence shown here is derived from an EMBL/GenBank/DDBJ whole genome shotgun (WGS) entry which is preliminary data.</text>
</comment>
<name>A0ACB5TY32_AMBMO</name>
<proteinExistence type="predicted"/>
<reference evidence="1" key="1">
    <citation type="submission" date="2023-04" db="EMBL/GenBank/DDBJ databases">
        <title>Ambrosiozyma monospora NBRC 10751.</title>
        <authorList>
            <person name="Ichikawa N."/>
            <person name="Sato H."/>
            <person name="Tonouchi N."/>
        </authorList>
    </citation>
    <scope>NUCLEOTIDE SEQUENCE</scope>
    <source>
        <strain evidence="1">NBRC 10751</strain>
    </source>
</reference>
<organism evidence="1 2">
    <name type="scientific">Ambrosiozyma monospora</name>
    <name type="common">Yeast</name>
    <name type="synonym">Endomycopsis monosporus</name>
    <dbReference type="NCBI Taxonomy" id="43982"/>
    <lineage>
        <taxon>Eukaryota</taxon>
        <taxon>Fungi</taxon>
        <taxon>Dikarya</taxon>
        <taxon>Ascomycota</taxon>
        <taxon>Saccharomycotina</taxon>
        <taxon>Pichiomycetes</taxon>
        <taxon>Pichiales</taxon>
        <taxon>Pichiaceae</taxon>
        <taxon>Ambrosiozyma</taxon>
    </lineage>
</organism>
<evidence type="ECO:0000313" key="2">
    <source>
        <dbReference type="Proteomes" id="UP001165064"/>
    </source>
</evidence>
<dbReference type="EMBL" id="BSXS01010196">
    <property type="protein sequence ID" value="GME97664.1"/>
    <property type="molecule type" value="Genomic_DNA"/>
</dbReference>
<protein>
    <submittedName>
        <fullName evidence="1">Unnamed protein product</fullName>
    </submittedName>
</protein>
<sequence length="102" mass="11786">MLFYLADGSSITAKRVMLDAAEVRMNSKADVYGMFHKKGIKPIYRTMVVQTGEYLTELIYSDEMRNVTKILAYGLDDKKQIAEQKAAQLYLQMIRKKQQLDN</sequence>
<evidence type="ECO:0000313" key="1">
    <source>
        <dbReference type="EMBL" id="GME97664.1"/>
    </source>
</evidence>
<keyword evidence="2" id="KW-1185">Reference proteome</keyword>
<dbReference type="Proteomes" id="UP001165064">
    <property type="component" value="Unassembled WGS sequence"/>
</dbReference>
<accession>A0ACB5TY32</accession>